<evidence type="ECO:0000313" key="2">
    <source>
        <dbReference type="Proteomes" id="UP000188268"/>
    </source>
</evidence>
<accession>A0A1R3HK96</accession>
<sequence>MGRCAVRSTISTVNIGPPA</sequence>
<comment type="caution">
    <text evidence="1">The sequence shown here is derived from an EMBL/GenBank/DDBJ whole genome shotgun (WGS) entry which is preliminary data.</text>
</comment>
<protein>
    <submittedName>
        <fullName evidence="1">Uncharacterized protein</fullName>
    </submittedName>
</protein>
<evidence type="ECO:0000313" key="1">
    <source>
        <dbReference type="EMBL" id="OMO70674.1"/>
    </source>
</evidence>
<dbReference type="Proteomes" id="UP000188268">
    <property type="component" value="Unassembled WGS sequence"/>
</dbReference>
<dbReference type="EMBL" id="AWWV01011778">
    <property type="protein sequence ID" value="OMO70674.1"/>
    <property type="molecule type" value="Genomic_DNA"/>
</dbReference>
<proteinExistence type="predicted"/>
<keyword evidence="2" id="KW-1185">Reference proteome</keyword>
<gene>
    <name evidence="1" type="ORF">CCACVL1_18730</name>
</gene>
<dbReference type="AlphaFoldDB" id="A0A1R3HK96"/>
<name>A0A1R3HK96_COCAP</name>
<organism evidence="1 2">
    <name type="scientific">Corchorus capsularis</name>
    <name type="common">Jute</name>
    <dbReference type="NCBI Taxonomy" id="210143"/>
    <lineage>
        <taxon>Eukaryota</taxon>
        <taxon>Viridiplantae</taxon>
        <taxon>Streptophyta</taxon>
        <taxon>Embryophyta</taxon>
        <taxon>Tracheophyta</taxon>
        <taxon>Spermatophyta</taxon>
        <taxon>Magnoliopsida</taxon>
        <taxon>eudicotyledons</taxon>
        <taxon>Gunneridae</taxon>
        <taxon>Pentapetalae</taxon>
        <taxon>rosids</taxon>
        <taxon>malvids</taxon>
        <taxon>Malvales</taxon>
        <taxon>Malvaceae</taxon>
        <taxon>Grewioideae</taxon>
        <taxon>Apeibeae</taxon>
        <taxon>Corchorus</taxon>
    </lineage>
</organism>
<reference evidence="1 2" key="1">
    <citation type="submission" date="2013-09" db="EMBL/GenBank/DDBJ databases">
        <title>Corchorus capsularis genome sequencing.</title>
        <authorList>
            <person name="Alam M."/>
            <person name="Haque M.S."/>
            <person name="Islam M.S."/>
            <person name="Emdad E.M."/>
            <person name="Islam M.M."/>
            <person name="Ahmed B."/>
            <person name="Halim A."/>
            <person name="Hossen Q.M.M."/>
            <person name="Hossain M.Z."/>
            <person name="Ahmed R."/>
            <person name="Khan M.M."/>
            <person name="Islam R."/>
            <person name="Rashid M.M."/>
            <person name="Khan S.A."/>
            <person name="Rahman M.S."/>
            <person name="Alam M."/>
        </authorList>
    </citation>
    <scope>NUCLEOTIDE SEQUENCE [LARGE SCALE GENOMIC DNA]</scope>
    <source>
        <strain evidence="2">cv. CVL-1</strain>
        <tissue evidence="1">Whole seedling</tissue>
    </source>
</reference>